<dbReference type="SUPFAM" id="SSF48371">
    <property type="entry name" value="ARM repeat"/>
    <property type="match status" value="1"/>
</dbReference>
<dbReference type="RefSeq" id="XP_022235060.1">
    <property type="nucleotide sequence ID" value="XM_022379352.1"/>
</dbReference>
<keyword evidence="5" id="KW-0963">Cytoplasm</keyword>
<evidence type="ECO:0000259" key="11">
    <source>
        <dbReference type="SMART" id="SM01263"/>
    </source>
</evidence>
<evidence type="ECO:0000256" key="5">
    <source>
        <dbReference type="ARBA" id="ARBA00022490"/>
    </source>
</evidence>
<dbReference type="Gene3D" id="1.25.40.320">
    <property type="entry name" value="Peptidase M1, leukotriene A4 hydrolase/aminopeptidase C-terminal domain"/>
    <property type="match status" value="1"/>
</dbReference>
<name>A0ABM1RUK5_LIMPO</name>
<evidence type="ECO:0000256" key="10">
    <source>
        <dbReference type="ARBA" id="ARBA00023049"/>
    </source>
</evidence>
<dbReference type="Gene3D" id="1.10.390.10">
    <property type="entry name" value="Neutral Protease Domain 2"/>
    <property type="match status" value="1"/>
</dbReference>
<dbReference type="Proteomes" id="UP000694941">
    <property type="component" value="Unplaced"/>
</dbReference>
<protein>
    <submittedName>
        <fullName evidence="13">Leukotriene A-4 hydrolase-like</fullName>
    </submittedName>
</protein>
<evidence type="ECO:0000313" key="13">
    <source>
        <dbReference type="RefSeq" id="XP_022235060.1"/>
    </source>
</evidence>
<dbReference type="InterPro" id="IPR001930">
    <property type="entry name" value="Peptidase_M1"/>
</dbReference>
<dbReference type="PANTHER" id="PTHR45726">
    <property type="entry name" value="LEUKOTRIENE A-4 HYDROLASE"/>
    <property type="match status" value="1"/>
</dbReference>
<dbReference type="InterPro" id="IPR014782">
    <property type="entry name" value="Peptidase_M1_dom"/>
</dbReference>
<comment type="cofactor">
    <cofactor evidence="1">
        <name>Zn(2+)</name>
        <dbReference type="ChEBI" id="CHEBI:29105"/>
    </cofactor>
</comment>
<accession>A0ABM1RUK5</accession>
<keyword evidence="7" id="KW-0479">Metal-binding</keyword>
<keyword evidence="6" id="KW-0645">Protease</keyword>
<comment type="subcellular location">
    <subcellularLocation>
        <location evidence="3">Cell membrane</location>
        <topology evidence="3">Lipid-anchor</topology>
        <topology evidence="3">GPI-anchor</topology>
    </subcellularLocation>
    <subcellularLocation>
        <location evidence="2">Cytoplasm</location>
    </subcellularLocation>
</comment>
<evidence type="ECO:0000256" key="4">
    <source>
        <dbReference type="ARBA" id="ARBA00010136"/>
    </source>
</evidence>
<gene>
    <name evidence="13" type="primary">LOC106475160</name>
</gene>
<dbReference type="GeneID" id="106475160"/>
<comment type="similarity">
    <text evidence="4">Belongs to the peptidase M1 family.</text>
</comment>
<keyword evidence="12" id="KW-1185">Reference proteome</keyword>
<dbReference type="InterPro" id="IPR034015">
    <property type="entry name" value="M1_LTA4H"/>
</dbReference>
<keyword evidence="8" id="KW-0378">Hydrolase</keyword>
<evidence type="ECO:0000256" key="9">
    <source>
        <dbReference type="ARBA" id="ARBA00022833"/>
    </source>
</evidence>
<feature type="domain" description="Peptidase M1 leukotriene A4 hydrolase/aminopeptidase C-terminal" evidence="11">
    <location>
        <begin position="224"/>
        <end position="368"/>
    </location>
</feature>
<evidence type="ECO:0000256" key="2">
    <source>
        <dbReference type="ARBA" id="ARBA00004496"/>
    </source>
</evidence>
<reference evidence="13" key="1">
    <citation type="submission" date="2025-08" db="UniProtKB">
        <authorList>
            <consortium name="RefSeq"/>
        </authorList>
    </citation>
    <scope>IDENTIFICATION</scope>
    <source>
        <tissue evidence="13">Muscle</tissue>
    </source>
</reference>
<dbReference type="Gene3D" id="3.30.2010.30">
    <property type="match status" value="1"/>
</dbReference>
<evidence type="ECO:0000313" key="12">
    <source>
        <dbReference type="Proteomes" id="UP000694941"/>
    </source>
</evidence>
<dbReference type="PANTHER" id="PTHR45726:SF3">
    <property type="entry name" value="LEUKOTRIENE A-4 HYDROLASE"/>
    <property type="match status" value="1"/>
</dbReference>
<dbReference type="SUPFAM" id="SSF55486">
    <property type="entry name" value="Metalloproteases ('zincins'), catalytic domain"/>
    <property type="match status" value="1"/>
</dbReference>
<dbReference type="InterPro" id="IPR027268">
    <property type="entry name" value="Peptidase_M4/M1_CTD_sf"/>
</dbReference>
<dbReference type="SMART" id="SM01263">
    <property type="entry name" value="Leuk-A4-hydro_C"/>
    <property type="match status" value="1"/>
</dbReference>
<proteinExistence type="inferred from homology"/>
<organism evidence="12 13">
    <name type="scientific">Limulus polyphemus</name>
    <name type="common">Atlantic horseshoe crab</name>
    <dbReference type="NCBI Taxonomy" id="6850"/>
    <lineage>
        <taxon>Eukaryota</taxon>
        <taxon>Metazoa</taxon>
        <taxon>Ecdysozoa</taxon>
        <taxon>Arthropoda</taxon>
        <taxon>Chelicerata</taxon>
        <taxon>Merostomata</taxon>
        <taxon>Xiphosura</taxon>
        <taxon>Limulidae</taxon>
        <taxon>Limulus</taxon>
    </lineage>
</organism>
<dbReference type="InterPro" id="IPR038502">
    <property type="entry name" value="M1_LTA-4_hydro/amino_C_sf"/>
</dbReference>
<dbReference type="PRINTS" id="PR00756">
    <property type="entry name" value="ALADIPTASE"/>
</dbReference>
<keyword evidence="10" id="KW-0482">Metalloprotease</keyword>
<evidence type="ECO:0000256" key="7">
    <source>
        <dbReference type="ARBA" id="ARBA00022723"/>
    </source>
</evidence>
<dbReference type="InterPro" id="IPR016024">
    <property type="entry name" value="ARM-type_fold"/>
</dbReference>
<evidence type="ECO:0000256" key="6">
    <source>
        <dbReference type="ARBA" id="ARBA00022670"/>
    </source>
</evidence>
<keyword evidence="9" id="KW-0862">Zinc</keyword>
<evidence type="ECO:0000256" key="8">
    <source>
        <dbReference type="ARBA" id="ARBA00022801"/>
    </source>
</evidence>
<dbReference type="InterPro" id="IPR015211">
    <property type="entry name" value="Peptidase_M1_C"/>
</dbReference>
<sequence length="373" mass="43124">MLETAEKLLGPYVWGIYDLLVLPPSFPFGGMENPCLTFVTPTLLAGDRSLSGVVGHEISHSWTGNLVTNKNFQHFWLNEGFTVFVERKIAGRMHGEAHRQFQAVGGWKELQYTIDTRGKDDPLTKLVPDLCGVDPDDSFSIVPYEKGHTLLFYLEQKLGGPEIFEPFLRAYLEKYKYKSLDTDEWKDFLYEYFKDQTNKLDEVDWNAWLYTPGMPPIKPDYDMSLVDCCTTLCKNWVAASDEQLDCFSANEIAGMTSQQIIEFLAQLLQEKPLSVPKVKKITELYGLRDTQNAEIKFRWLRLGLRSHWTEIVENVVKFVSDVGRMKFVRPLFRDLFAWDETRDTAIETYRKKRSSMMYVTAYTVGKDLCLTDE</sequence>
<dbReference type="Pfam" id="PF09127">
    <property type="entry name" value="Leuk-A4-hydro_C"/>
    <property type="match status" value="1"/>
</dbReference>
<evidence type="ECO:0000256" key="1">
    <source>
        <dbReference type="ARBA" id="ARBA00001947"/>
    </source>
</evidence>
<dbReference type="Pfam" id="PF01433">
    <property type="entry name" value="Peptidase_M1"/>
    <property type="match status" value="1"/>
</dbReference>
<evidence type="ECO:0000256" key="3">
    <source>
        <dbReference type="ARBA" id="ARBA00004609"/>
    </source>
</evidence>